<dbReference type="Proteomes" id="UP000252458">
    <property type="component" value="Unassembled WGS sequence"/>
</dbReference>
<dbReference type="EMBL" id="QMFZ01000018">
    <property type="protein sequence ID" value="RBB37555.1"/>
    <property type="molecule type" value="Genomic_DNA"/>
</dbReference>
<reference evidence="1 2" key="1">
    <citation type="submission" date="2018-06" db="EMBL/GenBank/DDBJ databases">
        <title>Draft genome sequence of Burkholderia reimsis strain BE51 isolated from a French agricultural soil.</title>
        <authorList>
            <person name="Esmaeel Q."/>
        </authorList>
    </citation>
    <scope>NUCLEOTIDE SEQUENCE [LARGE SCALE GENOMIC DNA]</scope>
    <source>
        <strain evidence="1 2">BE51</strain>
    </source>
</reference>
<sequence>MNNDTCEPFVCRDGRLLPRYNDAQTALAPGLYLGLFHGRGAIDDILDDWGFDGPVIGPLEFVHTTYAADVKLRFADGQIAGRYFPDTGFVTNLSTAERTRCAEASLAIADDLLVFDGRYFGDWTVFHIAQK</sequence>
<protein>
    <submittedName>
        <fullName evidence="1">Uncharacterized protein</fullName>
    </submittedName>
</protein>
<evidence type="ECO:0000313" key="2">
    <source>
        <dbReference type="Proteomes" id="UP000252458"/>
    </source>
</evidence>
<gene>
    <name evidence="1" type="ORF">DPV79_21415</name>
</gene>
<organism evidence="1 2">
    <name type="scientific">Burkholderia reimsis</name>
    <dbReference type="NCBI Taxonomy" id="2234132"/>
    <lineage>
        <taxon>Bacteria</taxon>
        <taxon>Pseudomonadati</taxon>
        <taxon>Pseudomonadota</taxon>
        <taxon>Betaproteobacteria</taxon>
        <taxon>Burkholderiales</taxon>
        <taxon>Burkholderiaceae</taxon>
        <taxon>Burkholderia</taxon>
    </lineage>
</organism>
<evidence type="ECO:0000313" key="1">
    <source>
        <dbReference type="EMBL" id="RBB37555.1"/>
    </source>
</evidence>
<accession>A0A365QS84</accession>
<proteinExistence type="predicted"/>
<dbReference type="RefSeq" id="WP_113046409.1">
    <property type="nucleotide sequence ID" value="NZ_QMFZ01000018.1"/>
</dbReference>
<name>A0A365QS84_9BURK</name>
<comment type="caution">
    <text evidence="1">The sequence shown here is derived from an EMBL/GenBank/DDBJ whole genome shotgun (WGS) entry which is preliminary data.</text>
</comment>
<dbReference type="AlphaFoldDB" id="A0A365QS84"/>
<keyword evidence="2" id="KW-1185">Reference proteome</keyword>